<keyword evidence="4" id="KW-1185">Reference proteome</keyword>
<keyword evidence="3" id="KW-0255">Endonuclease</keyword>
<dbReference type="GO" id="GO:0004519">
    <property type="term" value="F:endonuclease activity"/>
    <property type="evidence" value="ECO:0007669"/>
    <property type="project" value="UniProtKB-KW"/>
</dbReference>
<accession>A0ABY9TGM9</accession>
<reference evidence="4" key="1">
    <citation type="submission" date="2023-09" db="EMBL/GenBank/DDBJ databases">
        <authorList>
            <person name="Li S."/>
            <person name="Li X."/>
            <person name="Zhang C."/>
            <person name="Zhao Z."/>
        </authorList>
    </citation>
    <scope>NUCLEOTIDE SEQUENCE [LARGE SCALE GENOMIC DNA]</scope>
    <source>
        <strain evidence="4">SQ345</strain>
    </source>
</reference>
<feature type="domain" description="GmrSD restriction endonucleases N-terminal" evidence="1">
    <location>
        <begin position="11"/>
        <end position="239"/>
    </location>
</feature>
<evidence type="ECO:0000259" key="2">
    <source>
        <dbReference type="Pfam" id="PF07510"/>
    </source>
</evidence>
<evidence type="ECO:0000313" key="3">
    <source>
        <dbReference type="EMBL" id="WNC67938.1"/>
    </source>
</evidence>
<dbReference type="Proteomes" id="UP001248581">
    <property type="component" value="Chromosome"/>
</dbReference>
<organism evidence="3 4">
    <name type="scientific">Thalassotalea nanhaiensis</name>
    <dbReference type="NCBI Taxonomy" id="3065648"/>
    <lineage>
        <taxon>Bacteria</taxon>
        <taxon>Pseudomonadati</taxon>
        <taxon>Pseudomonadota</taxon>
        <taxon>Gammaproteobacteria</taxon>
        <taxon>Alteromonadales</taxon>
        <taxon>Colwelliaceae</taxon>
        <taxon>Thalassotalea</taxon>
    </lineage>
</organism>
<name>A0ABY9TGM9_9GAMM</name>
<sequence length="573" mass="66043">MKIEANDKEIQDIFSLGYFKIPRFQRPYSWEIEEVASFWSDVVIENPENYFIGSMVVYQTKKPYFGIVDGQQRLTTITLILAAIRNAFNKIGEENLAKGVHKYVEQANIDNEDEFVLKAETSFPYLQDHIQSFDGFKIQCDVGTEELKLKKAFDYLEERLVREVPELEAFTTDEAQTSLFTNHDTAVVQKLKFIRDKVLALKLVFIQLDNEDDAYLIFETLNARGKDLTTPDLVKNLLLKKLQSKSVALDQAKESWNILVKQFDDISDSNILEAYLTHYWMSRYEYTTDKKLFSKVKVHIGHNDNTAKNLITDLNTSASHYCRMIKPDNYSWTKDETQTKEYLKSLNIFKVKQQSSLVLSLLRAYFNKNITLKNLNSALHKIVNFHYCFNAITSSRSSGTIASNYSKLAIKLSNIDNSNDFQVILNELSSFLKSKLPEQNEFVVKFHELNYLSNITKFKNIIRYTLNYLLPKNGNGLAVDLNSMTIEHLIPQSFIGTEYSSDIVASIGNLILTNKEINSGTLADKQPSEKIQILQKLRYPLKDVLITKPDWNSDLVKDRAELMAVKIYQSLKL</sequence>
<evidence type="ECO:0000313" key="4">
    <source>
        <dbReference type="Proteomes" id="UP001248581"/>
    </source>
</evidence>
<dbReference type="InterPro" id="IPR011089">
    <property type="entry name" value="GmrSD_C"/>
</dbReference>
<proteinExistence type="predicted"/>
<dbReference type="Pfam" id="PF07510">
    <property type="entry name" value="GmrSD_C"/>
    <property type="match status" value="1"/>
</dbReference>
<dbReference type="PANTHER" id="PTHR35149">
    <property type="entry name" value="SLL5132 PROTEIN"/>
    <property type="match status" value="1"/>
</dbReference>
<gene>
    <name evidence="3" type="ORF">RI845_15605</name>
</gene>
<feature type="domain" description="GmrSD restriction endonucleases C-terminal" evidence="2">
    <location>
        <begin position="450"/>
        <end position="564"/>
    </location>
</feature>
<evidence type="ECO:0000259" key="1">
    <source>
        <dbReference type="Pfam" id="PF03235"/>
    </source>
</evidence>
<protein>
    <submittedName>
        <fullName evidence="3">DUF262 domain-containing HNH endonuclease family protein</fullName>
    </submittedName>
</protein>
<dbReference type="InterPro" id="IPR004919">
    <property type="entry name" value="GmrSD_N"/>
</dbReference>
<dbReference type="EMBL" id="CP134146">
    <property type="protein sequence ID" value="WNC67938.1"/>
    <property type="molecule type" value="Genomic_DNA"/>
</dbReference>
<keyword evidence="3" id="KW-0378">Hydrolase</keyword>
<dbReference type="Pfam" id="PF03235">
    <property type="entry name" value="GmrSD_N"/>
    <property type="match status" value="1"/>
</dbReference>
<dbReference type="PANTHER" id="PTHR35149:SF1">
    <property type="entry name" value="DUF5655 DOMAIN-CONTAINING PROTEIN"/>
    <property type="match status" value="1"/>
</dbReference>
<keyword evidence="3" id="KW-0540">Nuclease</keyword>
<dbReference type="RefSeq" id="WP_348387096.1">
    <property type="nucleotide sequence ID" value="NZ_CP134146.1"/>
</dbReference>